<reference evidence="3 4" key="1">
    <citation type="submission" date="2018-10" db="EMBL/GenBank/DDBJ databases">
        <title>Thermophilic Lithotrophy and Phototrophy in an Intertidal, Iron-rich, Geothermal Spring.</title>
        <authorList>
            <person name="Ward L.M."/>
            <person name="Idei A."/>
            <person name="Nakagawa M."/>
            <person name="Ueno Y."/>
            <person name="Fischer W."/>
            <person name="Mcglynn S.E."/>
        </authorList>
    </citation>
    <scope>NUCLEOTIDE SEQUENCE [LARGE SCALE GENOMIC DNA]</scope>
    <source>
        <strain evidence="3">J137</strain>
    </source>
</reference>
<accession>A0A3M0Z509</accession>
<comment type="caution">
    <text evidence="3">The sequence shown here is derived from an EMBL/GenBank/DDBJ whole genome shotgun (WGS) entry which is preliminary data.</text>
</comment>
<evidence type="ECO:0000256" key="2">
    <source>
        <dbReference type="SAM" id="Phobius"/>
    </source>
</evidence>
<dbReference type="Proteomes" id="UP000269410">
    <property type="component" value="Unassembled WGS sequence"/>
</dbReference>
<organism evidence="3 4">
    <name type="scientific">Candidatus Dojkabacteria bacterium</name>
    <dbReference type="NCBI Taxonomy" id="2099670"/>
    <lineage>
        <taxon>Bacteria</taxon>
        <taxon>Candidatus Dojkabacteria</taxon>
    </lineage>
</organism>
<name>A0A3M0Z509_9BACT</name>
<feature type="compositionally biased region" description="Basic and acidic residues" evidence="1">
    <location>
        <begin position="148"/>
        <end position="160"/>
    </location>
</feature>
<keyword evidence="2" id="KW-0812">Transmembrane</keyword>
<evidence type="ECO:0000313" key="3">
    <source>
        <dbReference type="EMBL" id="RMD77228.1"/>
    </source>
</evidence>
<dbReference type="EMBL" id="RFKV01000054">
    <property type="protein sequence ID" value="RMD77228.1"/>
    <property type="molecule type" value="Genomic_DNA"/>
</dbReference>
<keyword evidence="2" id="KW-1133">Transmembrane helix</keyword>
<evidence type="ECO:0000313" key="4">
    <source>
        <dbReference type="Proteomes" id="UP000269410"/>
    </source>
</evidence>
<evidence type="ECO:0000256" key="1">
    <source>
        <dbReference type="SAM" id="MobiDB-lite"/>
    </source>
</evidence>
<keyword evidence="2" id="KW-0472">Membrane</keyword>
<dbReference type="AlphaFoldDB" id="A0A3M0Z509"/>
<sequence>MIAQAEKRFFSINDTIFKVISAIESSSNNYMILVFPVDSEIFVGTTNFFLIKKISKSKKKVIICVTEDEYGLKLIQRVGLVVVRKVSQITLDLWTVAEKRTFSEIRKQESFLDEYKNQNVDLINEEKDKVRLYELQEISSTNLPVSESPKKQEQENKESTGHFISTDLDNIGHNTISDIKKIDLKSNSVFYVGQDVKMLFAKNGIISDLESTFEQKRKQMTGSDLSKVLSKRRKSNWFSRFFSFFKNKKDVVDSQGSFQNFLRASTSNGEDLSISKKRKFFRYGLLVTLFLSLLLASAYFVINQVTVVDLFLSFKKQAVYDKYTLKLTLDKESPQLGQDGLVNSGYSFVEVESVSLSKTANVSKKSLEGTKAKGVITIYNLTDKEMNLAAGTKVVSSRDKKVYVLIKDVKVPAVSANELGERLPQFIDDVPIEALNIGSEGNLIVSEGDDNFLIDLPEWKDLTKSAGRVFRDITGGMSKEVYKVLEEDFENVKKELGKEAKELAKRKVKALIAKDEISFDEYLEYFNENYEVSPKIGEVSEDGSFNVSASISARLPKISIKSLHDSSLSYINSLLGDDKKYSPSSGLRPSVESILKNGDNFLVEVSLIGDLVLKIDENAIFESIKGLPYQNATEIIGRIENVDSYRLNFKPALLPNTLYFIPTDRSRVLIRVED</sequence>
<protein>
    <recommendedName>
        <fullName evidence="5">Baseplate protein J-like domain-containing protein</fullName>
    </recommendedName>
</protein>
<evidence type="ECO:0008006" key="5">
    <source>
        <dbReference type="Google" id="ProtNLM"/>
    </source>
</evidence>
<gene>
    <name evidence="3" type="ORF">D6810_01565</name>
</gene>
<feature type="transmembrane region" description="Helical" evidence="2">
    <location>
        <begin position="280"/>
        <end position="302"/>
    </location>
</feature>
<proteinExistence type="predicted"/>
<feature type="region of interest" description="Disordered" evidence="1">
    <location>
        <begin position="143"/>
        <end position="164"/>
    </location>
</feature>